<evidence type="ECO:0000313" key="2">
    <source>
        <dbReference type="Proteomes" id="UP000887116"/>
    </source>
</evidence>
<gene>
    <name evidence="1" type="ORF">TNCT_600431</name>
</gene>
<dbReference type="AlphaFoldDB" id="A0A8X6GKL0"/>
<protein>
    <submittedName>
        <fullName evidence="1">Uncharacterized protein</fullName>
    </submittedName>
</protein>
<reference evidence="1" key="1">
    <citation type="submission" date="2020-07" db="EMBL/GenBank/DDBJ databases">
        <title>Multicomponent nature underlies the extraordinary mechanical properties of spider dragline silk.</title>
        <authorList>
            <person name="Kono N."/>
            <person name="Nakamura H."/>
            <person name="Mori M."/>
            <person name="Yoshida Y."/>
            <person name="Ohtoshi R."/>
            <person name="Malay A.D."/>
            <person name="Moran D.A.P."/>
            <person name="Tomita M."/>
            <person name="Numata K."/>
            <person name="Arakawa K."/>
        </authorList>
    </citation>
    <scope>NUCLEOTIDE SEQUENCE</scope>
</reference>
<name>A0A8X6GKL0_TRICU</name>
<accession>A0A8X6GKL0</accession>
<proteinExistence type="predicted"/>
<dbReference type="Proteomes" id="UP000887116">
    <property type="component" value="Unassembled WGS sequence"/>
</dbReference>
<sequence>MSYNSLDRLNHTIKHVSSAFSERWSEKRSQKIPALATLFISNFEPSVSMCNQAPGEKNVKDAQAEKSCSAIFRL</sequence>
<organism evidence="1 2">
    <name type="scientific">Trichonephila clavata</name>
    <name type="common">Joro spider</name>
    <name type="synonym">Nephila clavata</name>
    <dbReference type="NCBI Taxonomy" id="2740835"/>
    <lineage>
        <taxon>Eukaryota</taxon>
        <taxon>Metazoa</taxon>
        <taxon>Ecdysozoa</taxon>
        <taxon>Arthropoda</taxon>
        <taxon>Chelicerata</taxon>
        <taxon>Arachnida</taxon>
        <taxon>Araneae</taxon>
        <taxon>Araneomorphae</taxon>
        <taxon>Entelegynae</taxon>
        <taxon>Araneoidea</taxon>
        <taxon>Nephilidae</taxon>
        <taxon>Trichonephila</taxon>
    </lineage>
</organism>
<keyword evidence="2" id="KW-1185">Reference proteome</keyword>
<evidence type="ECO:0000313" key="1">
    <source>
        <dbReference type="EMBL" id="GFR06571.1"/>
    </source>
</evidence>
<comment type="caution">
    <text evidence="1">The sequence shown here is derived from an EMBL/GenBank/DDBJ whole genome shotgun (WGS) entry which is preliminary data.</text>
</comment>
<dbReference type="EMBL" id="BMAO01006163">
    <property type="protein sequence ID" value="GFR06571.1"/>
    <property type="molecule type" value="Genomic_DNA"/>
</dbReference>